<evidence type="ECO:0008006" key="3">
    <source>
        <dbReference type="Google" id="ProtNLM"/>
    </source>
</evidence>
<dbReference type="AlphaFoldDB" id="A0A9W9MC67"/>
<protein>
    <recommendedName>
        <fullName evidence="3">Glycoside hydrolase family 65</fullName>
    </recommendedName>
</protein>
<dbReference type="InterPro" id="IPR008928">
    <property type="entry name" value="6-hairpin_glycosidase_sf"/>
</dbReference>
<accession>A0A9W9MC67</accession>
<dbReference type="GO" id="GO:0005975">
    <property type="term" value="P:carbohydrate metabolic process"/>
    <property type="evidence" value="ECO:0007669"/>
    <property type="project" value="InterPro"/>
</dbReference>
<proteinExistence type="predicted"/>
<sequence>MLADGEPNIDRERLVRRHNPARTVSNLQSPMQVGNGRFAFGADISGLQTFVPFATMSEWGWKNDQLPAGSSLVDYHGQDLETHGRKVNYDIPAPRTPVSQWLISNPNRMNLGRIGLRFGDRVVLESDLDSATQHLDLWTGTIHSSLRWDGHDISIETCVHPEQDAIAIQIESLLVARGQLSVFIDFPFSNGESKFSAPYAGIWDQPESHSTTVEESQSTRARLRHVVDDTSYDVVLRWSQKGHVKHLTDHRYVLELSELSSSFLKLSATFEPEIEILDASVIAKASAASWPTFWRSGGAIDLSESSDPRWFELERRIVLAQYIMAVNAAGDCPPQESGLVNLGWYGKFHMEMNWWHSGYLALFNRWSLLSRSLNIYHRFLPKAVQRASSQGYKGARWPKMTDPEGKMAPGEINALLIWQQPHPLAFAELDYRAHPTRQTLKKWQPVVRATADFMASYAAWNKETRVYDLGPPLHVVSENTDPRVTYNSSFELEYWRFGLAVAMKWWDRLGLEPEKSWFTVLNHLAPLPTQDGVYVLWPGVQEMWTKYNWEHPALAGMYGWLPGSKKLDLAMMRATSDKIWNTWRFDNCWGWDFGLLSVNAARLKECDRAIDFLLDENMPFDDVGLAPGGSKVPFPYLPSLGAFLFAVAFMAGGWDGCPNRSTPGFPIHGWKVRSEGFSKAF</sequence>
<dbReference type="InterPro" id="IPR012341">
    <property type="entry name" value="6hp_glycosidase-like_sf"/>
</dbReference>
<dbReference type="EMBL" id="JAPQKR010000014">
    <property type="protein sequence ID" value="KAJ5197726.1"/>
    <property type="molecule type" value="Genomic_DNA"/>
</dbReference>
<dbReference type="Gene3D" id="1.50.10.10">
    <property type="match status" value="1"/>
</dbReference>
<dbReference type="GeneID" id="83181206"/>
<dbReference type="OrthoDB" id="3534988at2759"/>
<dbReference type="SUPFAM" id="SSF48208">
    <property type="entry name" value="Six-hairpin glycosidases"/>
    <property type="match status" value="1"/>
</dbReference>
<keyword evidence="2" id="KW-1185">Reference proteome</keyword>
<dbReference type="Proteomes" id="UP001150904">
    <property type="component" value="Unassembled WGS sequence"/>
</dbReference>
<gene>
    <name evidence="1" type="ORF">N7498_006843</name>
</gene>
<evidence type="ECO:0000313" key="2">
    <source>
        <dbReference type="Proteomes" id="UP001150904"/>
    </source>
</evidence>
<reference evidence="1" key="1">
    <citation type="submission" date="2022-12" db="EMBL/GenBank/DDBJ databases">
        <authorList>
            <person name="Petersen C."/>
        </authorList>
    </citation>
    <scope>NUCLEOTIDE SEQUENCE</scope>
    <source>
        <strain evidence="1">IBT 15544</strain>
    </source>
</reference>
<comment type="caution">
    <text evidence="1">The sequence shown here is derived from an EMBL/GenBank/DDBJ whole genome shotgun (WGS) entry which is preliminary data.</text>
</comment>
<reference evidence="1" key="2">
    <citation type="journal article" date="2023" name="IMA Fungus">
        <title>Comparative genomic study of the Penicillium genus elucidates a diverse pangenome and 15 lateral gene transfer events.</title>
        <authorList>
            <person name="Petersen C."/>
            <person name="Sorensen T."/>
            <person name="Nielsen M.R."/>
            <person name="Sondergaard T.E."/>
            <person name="Sorensen J.L."/>
            <person name="Fitzpatrick D.A."/>
            <person name="Frisvad J.C."/>
            <person name="Nielsen K.L."/>
        </authorList>
    </citation>
    <scope>NUCLEOTIDE SEQUENCE</scope>
    <source>
        <strain evidence="1">IBT 15544</strain>
    </source>
</reference>
<dbReference type="GO" id="GO:0003824">
    <property type="term" value="F:catalytic activity"/>
    <property type="evidence" value="ECO:0007669"/>
    <property type="project" value="UniProtKB-ARBA"/>
</dbReference>
<dbReference type="RefSeq" id="XP_058306154.1">
    <property type="nucleotide sequence ID" value="XM_058453905.1"/>
</dbReference>
<evidence type="ECO:0000313" key="1">
    <source>
        <dbReference type="EMBL" id="KAJ5197726.1"/>
    </source>
</evidence>
<organism evidence="1 2">
    <name type="scientific">Penicillium cinerascens</name>
    <dbReference type="NCBI Taxonomy" id="70096"/>
    <lineage>
        <taxon>Eukaryota</taxon>
        <taxon>Fungi</taxon>
        <taxon>Dikarya</taxon>
        <taxon>Ascomycota</taxon>
        <taxon>Pezizomycotina</taxon>
        <taxon>Eurotiomycetes</taxon>
        <taxon>Eurotiomycetidae</taxon>
        <taxon>Eurotiales</taxon>
        <taxon>Aspergillaceae</taxon>
        <taxon>Penicillium</taxon>
    </lineage>
</organism>
<name>A0A9W9MC67_9EURO</name>